<dbReference type="EMBL" id="GL945483">
    <property type="protein sequence ID" value="EGN97017.1"/>
    <property type="molecule type" value="Genomic_DNA"/>
</dbReference>
<dbReference type="AlphaFoldDB" id="F8Q4G2"/>
<proteinExistence type="predicted"/>
<sequence>MQQLFCVRPQLVEQLACIQKVPGSIPGLVIIQFYQVTNSWSLHTANAHCTIISHVVEETCKQLRVLTKKNKKWGTGKIKTWFVTHPAIKSHFDWEEAKHSRKAKERAEKDAQKIVDEAVHTACIHKNTVCWGPATVTTWTVKELLTRIKAYLDEDEELAGQSHFAGLFGHYAPNSFSPATIPLLVHILPCAHPEFLHYQVQMTSLV</sequence>
<name>F8Q4G2_SERL3</name>
<dbReference type="STRING" id="936435.F8Q4G2"/>
<dbReference type="InParanoid" id="F8Q4G2"/>
<keyword evidence="2" id="KW-1185">Reference proteome</keyword>
<accession>F8Q4G2</accession>
<protein>
    <submittedName>
        <fullName evidence="1">Uncharacterized protein</fullName>
    </submittedName>
</protein>
<evidence type="ECO:0000313" key="1">
    <source>
        <dbReference type="EMBL" id="EGN97017.1"/>
    </source>
</evidence>
<evidence type="ECO:0000313" key="2">
    <source>
        <dbReference type="Proteomes" id="UP000008063"/>
    </source>
</evidence>
<gene>
    <name evidence="1" type="ORF">SERLA73DRAFT_154373</name>
</gene>
<reference evidence="2" key="1">
    <citation type="journal article" date="2011" name="Science">
        <title>The plant cell wall-decomposing machinery underlies the functional diversity of forest fungi.</title>
        <authorList>
            <person name="Eastwood D.C."/>
            <person name="Floudas D."/>
            <person name="Binder M."/>
            <person name="Majcherczyk A."/>
            <person name="Schneider P."/>
            <person name="Aerts A."/>
            <person name="Asiegbu F.O."/>
            <person name="Baker S.E."/>
            <person name="Barry K."/>
            <person name="Bendiksby M."/>
            <person name="Blumentritt M."/>
            <person name="Coutinho P.M."/>
            <person name="Cullen D."/>
            <person name="de Vries R.P."/>
            <person name="Gathman A."/>
            <person name="Goodell B."/>
            <person name="Henrissat B."/>
            <person name="Ihrmark K."/>
            <person name="Kauserud H."/>
            <person name="Kohler A."/>
            <person name="LaButti K."/>
            <person name="Lapidus A."/>
            <person name="Lavin J.L."/>
            <person name="Lee Y.-H."/>
            <person name="Lindquist E."/>
            <person name="Lilly W."/>
            <person name="Lucas S."/>
            <person name="Morin E."/>
            <person name="Murat C."/>
            <person name="Oguiza J.A."/>
            <person name="Park J."/>
            <person name="Pisabarro A.G."/>
            <person name="Riley R."/>
            <person name="Rosling A."/>
            <person name="Salamov A."/>
            <person name="Schmidt O."/>
            <person name="Schmutz J."/>
            <person name="Skrede I."/>
            <person name="Stenlid J."/>
            <person name="Wiebenga A."/>
            <person name="Xie X."/>
            <person name="Kuees U."/>
            <person name="Hibbett D.S."/>
            <person name="Hoffmeister D."/>
            <person name="Hoegberg N."/>
            <person name="Martin F."/>
            <person name="Grigoriev I.V."/>
            <person name="Watkinson S.C."/>
        </authorList>
    </citation>
    <scope>NUCLEOTIDE SEQUENCE [LARGE SCALE GENOMIC DNA]</scope>
    <source>
        <strain evidence="2">strain S7.3</strain>
    </source>
</reference>
<dbReference type="Proteomes" id="UP000008063">
    <property type="component" value="Unassembled WGS sequence"/>
</dbReference>
<dbReference type="HOGENOM" id="CLU_1332639_0_0_1"/>
<dbReference type="AntiFam" id="ANF00010">
    <property type="entry name" value="tRNA translation"/>
</dbReference>
<organism evidence="2">
    <name type="scientific">Serpula lacrymans var. lacrymans (strain S7.3)</name>
    <name type="common">Dry rot fungus</name>
    <dbReference type="NCBI Taxonomy" id="936435"/>
    <lineage>
        <taxon>Eukaryota</taxon>
        <taxon>Fungi</taxon>
        <taxon>Dikarya</taxon>
        <taxon>Basidiomycota</taxon>
        <taxon>Agaricomycotina</taxon>
        <taxon>Agaricomycetes</taxon>
        <taxon>Agaricomycetidae</taxon>
        <taxon>Boletales</taxon>
        <taxon>Coniophorineae</taxon>
        <taxon>Serpulaceae</taxon>
        <taxon>Serpula</taxon>
    </lineage>
</organism>